<dbReference type="PANTHER" id="PTHR30146:SF152">
    <property type="entry name" value="TRANSCRIPTIONAL REGULATORY PROTEIN"/>
    <property type="match status" value="1"/>
</dbReference>
<dbReference type="InterPro" id="IPR000843">
    <property type="entry name" value="HTH_LacI"/>
</dbReference>
<dbReference type="CDD" id="cd01392">
    <property type="entry name" value="HTH_LacI"/>
    <property type="match status" value="1"/>
</dbReference>
<dbReference type="PROSITE" id="PS50943">
    <property type="entry name" value="HTH_CROC1"/>
    <property type="match status" value="1"/>
</dbReference>
<protein>
    <submittedName>
        <fullName evidence="6">LacI family transcriptional regulator</fullName>
    </submittedName>
</protein>
<dbReference type="PROSITE" id="PS50932">
    <property type="entry name" value="HTH_LACI_2"/>
    <property type="match status" value="1"/>
</dbReference>
<dbReference type="GO" id="GO:0000976">
    <property type="term" value="F:transcription cis-regulatory region binding"/>
    <property type="evidence" value="ECO:0007669"/>
    <property type="project" value="TreeGrafter"/>
</dbReference>
<feature type="domain" description="HTH lacI-type" evidence="4">
    <location>
        <begin position="8"/>
        <end position="62"/>
    </location>
</feature>
<dbReference type="Gene3D" id="1.10.260.40">
    <property type="entry name" value="lambda repressor-like DNA-binding domains"/>
    <property type="match status" value="1"/>
</dbReference>
<dbReference type="AlphaFoldDB" id="A0A174REJ5"/>
<dbReference type="EMBL" id="UAVW01000016">
    <property type="protein sequence ID" value="SQB15156.1"/>
    <property type="molecule type" value="Genomic_DNA"/>
</dbReference>
<organism evidence="6 8">
    <name type="scientific">Enterocloster clostridioformis</name>
    <dbReference type="NCBI Taxonomy" id="1531"/>
    <lineage>
        <taxon>Bacteria</taxon>
        <taxon>Bacillati</taxon>
        <taxon>Bacillota</taxon>
        <taxon>Clostridia</taxon>
        <taxon>Lachnospirales</taxon>
        <taxon>Lachnospiraceae</taxon>
        <taxon>Enterocloster</taxon>
    </lineage>
</organism>
<keyword evidence="3" id="KW-0804">Transcription</keyword>
<evidence type="ECO:0000313" key="6">
    <source>
        <dbReference type="EMBL" id="CUP82551.1"/>
    </source>
</evidence>
<dbReference type="Pfam" id="PF00356">
    <property type="entry name" value="LacI"/>
    <property type="match status" value="1"/>
</dbReference>
<dbReference type="SMART" id="SM00354">
    <property type="entry name" value="HTH_LACI"/>
    <property type="match status" value="1"/>
</dbReference>
<keyword evidence="2" id="KW-0238">DNA-binding</keyword>
<dbReference type="SUPFAM" id="SSF53822">
    <property type="entry name" value="Periplasmic binding protein-like I"/>
    <property type="match status" value="1"/>
</dbReference>
<dbReference type="EMBL" id="CZAB01000054">
    <property type="protein sequence ID" value="CUP82551.1"/>
    <property type="molecule type" value="Genomic_DNA"/>
</dbReference>
<dbReference type="Proteomes" id="UP000251853">
    <property type="component" value="Unassembled WGS sequence"/>
</dbReference>
<evidence type="ECO:0000313" key="7">
    <source>
        <dbReference type="EMBL" id="SQB15156.1"/>
    </source>
</evidence>
<sequence length="359" mass="40778">MKKTHSRLTLEDIAKEIHISRTTIYKVLNQKGTVSEQTRQTVLDALKRYDYVPNNNARNLALNKNYIIGFIDFESPDAAYFAPVIEQGIRQAIQEYGDHGLEVHHYTAPIHQPKQQLLDLKKAFQSGIRHFVISAADPAQMHTALIKLAEAGCTVILLSKDVPDIPFYPFIGVDAYKAGQLAAEVLGKMQPVNGSVQILVAEESSSNMTVTQNNLCGFLDQMNHFFPSVRILPIVRHLKDSCMVDEHLTRILIEEQPTAIYDLTYRLDTISRVLHRENRTDITLVGMDLFPAIVPYLKDRTINAVIFQDLQAQSYLACSLLFEYMCYGKPISQKKYYSKLEIVMSGNLEYFLNFEESAL</sequence>
<evidence type="ECO:0000259" key="4">
    <source>
        <dbReference type="PROSITE" id="PS50932"/>
    </source>
</evidence>
<evidence type="ECO:0000259" key="5">
    <source>
        <dbReference type="PROSITE" id="PS50943"/>
    </source>
</evidence>
<evidence type="ECO:0000256" key="1">
    <source>
        <dbReference type="ARBA" id="ARBA00023015"/>
    </source>
</evidence>
<dbReference type="InterPro" id="IPR025997">
    <property type="entry name" value="SBP_2_dom"/>
</dbReference>
<proteinExistence type="predicted"/>
<evidence type="ECO:0000313" key="9">
    <source>
        <dbReference type="Proteomes" id="UP000251853"/>
    </source>
</evidence>
<dbReference type="GO" id="GO:0003700">
    <property type="term" value="F:DNA-binding transcription factor activity"/>
    <property type="evidence" value="ECO:0007669"/>
    <property type="project" value="TreeGrafter"/>
</dbReference>
<dbReference type="Pfam" id="PF13407">
    <property type="entry name" value="Peripla_BP_4"/>
    <property type="match status" value="1"/>
</dbReference>
<dbReference type="InterPro" id="IPR028082">
    <property type="entry name" value="Peripla_BP_I"/>
</dbReference>
<reference evidence="7 9" key="2">
    <citation type="submission" date="2018-06" db="EMBL/GenBank/DDBJ databases">
        <authorList>
            <consortium name="Pathogen Informatics"/>
            <person name="Doyle S."/>
        </authorList>
    </citation>
    <scope>NUCLEOTIDE SEQUENCE [LARGE SCALE GENOMIC DNA]</scope>
    <source>
        <strain evidence="7 9">NCTC11224</strain>
    </source>
</reference>
<evidence type="ECO:0000256" key="3">
    <source>
        <dbReference type="ARBA" id="ARBA00023163"/>
    </source>
</evidence>
<keyword evidence="9" id="KW-1185">Reference proteome</keyword>
<dbReference type="Gene3D" id="3.40.50.2300">
    <property type="match status" value="2"/>
</dbReference>
<reference evidence="6 8" key="1">
    <citation type="submission" date="2015-09" db="EMBL/GenBank/DDBJ databases">
        <authorList>
            <consortium name="Pathogen Informatics"/>
        </authorList>
    </citation>
    <scope>NUCLEOTIDE SEQUENCE [LARGE SCALE GENOMIC DNA]</scope>
    <source>
        <strain evidence="6 8">2789STDY5834865</strain>
    </source>
</reference>
<feature type="domain" description="HTH cro/C1-type" evidence="5">
    <location>
        <begin position="8"/>
        <end position="52"/>
    </location>
</feature>
<name>A0A174REJ5_9FIRM</name>
<dbReference type="Proteomes" id="UP000095512">
    <property type="component" value="Unassembled WGS sequence"/>
</dbReference>
<dbReference type="PANTHER" id="PTHR30146">
    <property type="entry name" value="LACI-RELATED TRANSCRIPTIONAL REPRESSOR"/>
    <property type="match status" value="1"/>
</dbReference>
<dbReference type="InterPro" id="IPR001387">
    <property type="entry name" value="Cro/C1-type_HTH"/>
</dbReference>
<accession>A0A174REJ5</accession>
<evidence type="ECO:0000256" key="2">
    <source>
        <dbReference type="ARBA" id="ARBA00023125"/>
    </source>
</evidence>
<evidence type="ECO:0000313" key="8">
    <source>
        <dbReference type="Proteomes" id="UP000095512"/>
    </source>
</evidence>
<gene>
    <name evidence="6" type="primary">malR_2</name>
    <name evidence="6" type="ORF">ERS852480_04177</name>
    <name evidence="7" type="ORF">NCTC11224_04213</name>
</gene>
<keyword evidence="1" id="KW-0805">Transcription regulation</keyword>
<dbReference type="InterPro" id="IPR010982">
    <property type="entry name" value="Lambda_DNA-bd_dom_sf"/>
</dbReference>
<dbReference type="SUPFAM" id="SSF47413">
    <property type="entry name" value="lambda repressor-like DNA-binding domains"/>
    <property type="match status" value="1"/>
</dbReference>
<dbReference type="RefSeq" id="WP_022202908.1">
    <property type="nucleotide sequence ID" value="NZ_CATYWZ010000083.1"/>
</dbReference>